<protein>
    <submittedName>
        <fullName evidence="1">Uncharacterized protein</fullName>
    </submittedName>
</protein>
<organism evidence="1 2">
    <name type="scientific">Streptomyces glaucescens</name>
    <dbReference type="NCBI Taxonomy" id="1907"/>
    <lineage>
        <taxon>Bacteria</taxon>
        <taxon>Bacillati</taxon>
        <taxon>Actinomycetota</taxon>
        <taxon>Actinomycetes</taxon>
        <taxon>Kitasatosporales</taxon>
        <taxon>Streptomycetaceae</taxon>
        <taxon>Streptomyces</taxon>
    </lineage>
</organism>
<evidence type="ECO:0000313" key="1">
    <source>
        <dbReference type="EMBL" id="AIS02030.1"/>
    </source>
</evidence>
<dbReference type="KEGG" id="sgu:SGLAU_30480"/>
<reference evidence="2" key="1">
    <citation type="journal article" date="2015" name="J. Biotechnol.">
        <title>Complete genome sequence of the actinobacterium Streptomyces glaucescens GLA.O (DSM 40922) consisting of a linear chromosome and one linear plasmid.</title>
        <authorList>
            <person name="Ortseifen V."/>
            <person name="Winkler A."/>
            <person name="Albersmeier A."/>
            <person name="Wendler S."/>
            <person name="Puhler A."/>
            <person name="Kalinowski J."/>
            <person name="Ruckert C."/>
        </authorList>
    </citation>
    <scope>NUCLEOTIDE SEQUENCE [LARGE SCALE GENOMIC DNA]</scope>
    <source>
        <strain evidence="2">DSM 40922 / GLA O</strain>
    </source>
</reference>
<gene>
    <name evidence="1" type="ORF">SGLAU_30480</name>
</gene>
<dbReference type="EMBL" id="CP009438">
    <property type="protein sequence ID" value="AIS02030.1"/>
    <property type="molecule type" value="Genomic_DNA"/>
</dbReference>
<accession>A0A089XLD8</accession>
<name>A0A089XLD8_STRGA</name>
<dbReference type="HOGENOM" id="CLU_2221711_0_0_11"/>
<evidence type="ECO:0000313" key="2">
    <source>
        <dbReference type="Proteomes" id="UP000029482"/>
    </source>
</evidence>
<proteinExistence type="predicted"/>
<dbReference type="Proteomes" id="UP000029482">
    <property type="component" value="Chromosome"/>
</dbReference>
<keyword evidence="2" id="KW-1185">Reference proteome</keyword>
<sequence length="106" mass="12357">MGYLDGIEPRLRTALRLRRLSLHERADRKDYFDVYWDDGLKYAPDDRGLPVGVLSVSAFRSGFAQRRTELWWVTVSTPVVHEVASRLPDINEAIRVFLLHLPDRYS</sequence>
<dbReference type="AlphaFoldDB" id="A0A089XLD8"/>